<feature type="region of interest" description="Disordered" evidence="1">
    <location>
        <begin position="85"/>
        <end position="119"/>
    </location>
</feature>
<reference evidence="3" key="1">
    <citation type="submission" date="2020-01" db="EMBL/GenBank/DDBJ databases">
        <authorList>
            <person name="Mishra B."/>
        </authorList>
    </citation>
    <scope>NUCLEOTIDE SEQUENCE [LARGE SCALE GENOMIC DNA]</scope>
</reference>
<feature type="domain" description="Alpha-N-acetylglucosaminidase C-terminal" evidence="2">
    <location>
        <begin position="2"/>
        <end position="44"/>
    </location>
</feature>
<dbReference type="Pfam" id="PF12972">
    <property type="entry name" value="NAGLU_C"/>
    <property type="match status" value="1"/>
</dbReference>
<name>A0A6D2IUX9_9BRAS</name>
<sequence>MSAFVKKDVGSLRRLSEKFLELIKDFDVLLASDDNFLLRTWLVTTNSALSLPRLTCVHSCNCKWSGEWRCRYENYHVFNGGDEEERKASYTGGTTPHLQARNRSGGEGRGKKAPDWLSL</sequence>
<evidence type="ECO:0000259" key="2">
    <source>
        <dbReference type="Pfam" id="PF12972"/>
    </source>
</evidence>
<feature type="compositionally biased region" description="Basic and acidic residues" evidence="1">
    <location>
        <begin position="104"/>
        <end position="119"/>
    </location>
</feature>
<evidence type="ECO:0000313" key="4">
    <source>
        <dbReference type="Proteomes" id="UP000467841"/>
    </source>
</evidence>
<dbReference type="Proteomes" id="UP000467841">
    <property type="component" value="Unassembled WGS sequence"/>
</dbReference>
<organism evidence="3 4">
    <name type="scientific">Microthlaspi erraticum</name>
    <dbReference type="NCBI Taxonomy" id="1685480"/>
    <lineage>
        <taxon>Eukaryota</taxon>
        <taxon>Viridiplantae</taxon>
        <taxon>Streptophyta</taxon>
        <taxon>Embryophyta</taxon>
        <taxon>Tracheophyta</taxon>
        <taxon>Spermatophyta</taxon>
        <taxon>Magnoliopsida</taxon>
        <taxon>eudicotyledons</taxon>
        <taxon>Gunneridae</taxon>
        <taxon>Pentapetalae</taxon>
        <taxon>rosids</taxon>
        <taxon>malvids</taxon>
        <taxon>Brassicales</taxon>
        <taxon>Brassicaceae</taxon>
        <taxon>Coluteocarpeae</taxon>
        <taxon>Microthlaspi</taxon>
    </lineage>
</organism>
<evidence type="ECO:0000313" key="3">
    <source>
        <dbReference type="EMBL" id="CAA7031481.1"/>
    </source>
</evidence>
<protein>
    <recommendedName>
        <fullName evidence="2">Alpha-N-acetylglucosaminidase C-terminal domain-containing protein</fullName>
    </recommendedName>
</protein>
<dbReference type="Gene3D" id="1.20.120.670">
    <property type="entry name" value="N-acetyl-b-d-glucoasminidase"/>
    <property type="match status" value="1"/>
</dbReference>
<dbReference type="OrthoDB" id="64736at2759"/>
<proteinExistence type="predicted"/>
<comment type="caution">
    <text evidence="3">The sequence shown here is derived from an EMBL/GenBank/DDBJ whole genome shotgun (WGS) entry which is preliminary data.</text>
</comment>
<gene>
    <name evidence="3" type="ORF">MERR_LOCUS18716</name>
</gene>
<dbReference type="InterPro" id="IPR024732">
    <property type="entry name" value="NAGLU_C"/>
</dbReference>
<accession>A0A6D2IUX9</accession>
<evidence type="ECO:0000256" key="1">
    <source>
        <dbReference type="SAM" id="MobiDB-lite"/>
    </source>
</evidence>
<dbReference type="EMBL" id="CACVBM020001107">
    <property type="protein sequence ID" value="CAA7031481.1"/>
    <property type="molecule type" value="Genomic_DNA"/>
</dbReference>
<dbReference type="AlphaFoldDB" id="A0A6D2IUX9"/>
<keyword evidence="4" id="KW-1185">Reference proteome</keyword>